<keyword evidence="2 4" id="KW-0238">DNA-binding</keyword>
<evidence type="ECO:0000313" key="7">
    <source>
        <dbReference type="Proteomes" id="UP000607559"/>
    </source>
</evidence>
<dbReference type="AlphaFoldDB" id="A0A8J2XT72"/>
<feature type="DNA-binding region" description="H-T-H motif" evidence="4">
    <location>
        <begin position="37"/>
        <end position="56"/>
    </location>
</feature>
<dbReference type="GO" id="GO:0003677">
    <property type="term" value="F:DNA binding"/>
    <property type="evidence" value="ECO:0007669"/>
    <property type="project" value="UniProtKB-UniRule"/>
</dbReference>
<dbReference type="RefSeq" id="WP_188931101.1">
    <property type="nucleotide sequence ID" value="NZ_BMJC01000002.1"/>
</dbReference>
<dbReference type="Gene3D" id="1.10.357.10">
    <property type="entry name" value="Tetracycline Repressor, domain 2"/>
    <property type="match status" value="1"/>
</dbReference>
<dbReference type="InterPro" id="IPR001647">
    <property type="entry name" value="HTH_TetR"/>
</dbReference>
<evidence type="ECO:0000313" key="6">
    <source>
        <dbReference type="EMBL" id="GGA96718.1"/>
    </source>
</evidence>
<evidence type="ECO:0000256" key="2">
    <source>
        <dbReference type="ARBA" id="ARBA00023125"/>
    </source>
</evidence>
<keyword evidence="1" id="KW-0805">Transcription regulation</keyword>
<dbReference type="Pfam" id="PF16925">
    <property type="entry name" value="TetR_C_13"/>
    <property type="match status" value="1"/>
</dbReference>
<evidence type="ECO:0000256" key="1">
    <source>
        <dbReference type="ARBA" id="ARBA00023015"/>
    </source>
</evidence>
<evidence type="ECO:0000256" key="4">
    <source>
        <dbReference type="PROSITE-ProRule" id="PRU00335"/>
    </source>
</evidence>
<reference evidence="6" key="1">
    <citation type="journal article" date="2014" name="Int. J. Syst. Evol. Microbiol.">
        <title>Complete genome sequence of Corynebacterium casei LMG S-19264T (=DSM 44701T), isolated from a smear-ripened cheese.</title>
        <authorList>
            <consortium name="US DOE Joint Genome Institute (JGI-PGF)"/>
            <person name="Walter F."/>
            <person name="Albersmeier A."/>
            <person name="Kalinowski J."/>
            <person name="Ruckert C."/>
        </authorList>
    </citation>
    <scope>NUCLEOTIDE SEQUENCE</scope>
    <source>
        <strain evidence="6">CGMCC 1.15448</strain>
    </source>
</reference>
<dbReference type="InterPro" id="IPR011075">
    <property type="entry name" value="TetR_C"/>
</dbReference>
<keyword evidence="7" id="KW-1185">Reference proteome</keyword>
<evidence type="ECO:0000259" key="5">
    <source>
        <dbReference type="PROSITE" id="PS50977"/>
    </source>
</evidence>
<name>A0A8J2XT72_9BACT</name>
<reference evidence="6" key="2">
    <citation type="submission" date="2020-09" db="EMBL/GenBank/DDBJ databases">
        <authorList>
            <person name="Sun Q."/>
            <person name="Zhou Y."/>
        </authorList>
    </citation>
    <scope>NUCLEOTIDE SEQUENCE</scope>
    <source>
        <strain evidence="6">CGMCC 1.15448</strain>
    </source>
</reference>
<comment type="caution">
    <text evidence="6">The sequence shown here is derived from an EMBL/GenBank/DDBJ whole genome shotgun (WGS) entry which is preliminary data.</text>
</comment>
<gene>
    <name evidence="6" type="ORF">GCM10011511_20020</name>
</gene>
<dbReference type="PROSITE" id="PS50977">
    <property type="entry name" value="HTH_TETR_2"/>
    <property type="match status" value="1"/>
</dbReference>
<dbReference type="PANTHER" id="PTHR47506:SF7">
    <property type="entry name" value="TRANSCRIPTIONAL REGULATORY PROTEIN"/>
    <property type="match status" value="1"/>
</dbReference>
<dbReference type="InterPro" id="IPR009057">
    <property type="entry name" value="Homeodomain-like_sf"/>
</dbReference>
<protein>
    <submittedName>
        <fullName evidence="6">TetR family transcriptional regulator</fullName>
    </submittedName>
</protein>
<sequence length="219" mass="25030">MPRKLGQVGYNWQKDTRLEIIVHADTMIRKKGFNAFSYSDISTIMDIRNAAIHYYFPTKSSLGRAVMQEEMLRLTSFRRRHALAAIGGEDQLKHLVAAFYYNARAHAICLMGALTPEFATFDEEMQATVRRLCTAIQEWVADCLEEARTAGKLRFEGSAEDRAALVISALLASLLLSRIEGTELFERMLDRMLEDLGADWRVRQLEKPEPGTHIYYSFT</sequence>
<dbReference type="SUPFAM" id="SSF46689">
    <property type="entry name" value="Homeodomain-like"/>
    <property type="match status" value="1"/>
</dbReference>
<organism evidence="6 7">
    <name type="scientific">Puia dinghuensis</name>
    <dbReference type="NCBI Taxonomy" id="1792502"/>
    <lineage>
        <taxon>Bacteria</taxon>
        <taxon>Pseudomonadati</taxon>
        <taxon>Bacteroidota</taxon>
        <taxon>Chitinophagia</taxon>
        <taxon>Chitinophagales</taxon>
        <taxon>Chitinophagaceae</taxon>
        <taxon>Puia</taxon>
    </lineage>
</organism>
<dbReference type="EMBL" id="BMJC01000002">
    <property type="protein sequence ID" value="GGA96718.1"/>
    <property type="molecule type" value="Genomic_DNA"/>
</dbReference>
<proteinExistence type="predicted"/>
<dbReference type="PANTHER" id="PTHR47506">
    <property type="entry name" value="TRANSCRIPTIONAL REGULATORY PROTEIN"/>
    <property type="match status" value="1"/>
</dbReference>
<dbReference type="Proteomes" id="UP000607559">
    <property type="component" value="Unassembled WGS sequence"/>
</dbReference>
<evidence type="ECO:0000256" key="3">
    <source>
        <dbReference type="ARBA" id="ARBA00023163"/>
    </source>
</evidence>
<feature type="domain" description="HTH tetR-type" evidence="5">
    <location>
        <begin position="14"/>
        <end position="74"/>
    </location>
</feature>
<keyword evidence="3" id="KW-0804">Transcription</keyword>
<accession>A0A8J2XT72</accession>
<dbReference type="InterPro" id="IPR036271">
    <property type="entry name" value="Tet_transcr_reg_TetR-rel_C_sf"/>
</dbReference>
<dbReference type="SUPFAM" id="SSF48498">
    <property type="entry name" value="Tetracyclin repressor-like, C-terminal domain"/>
    <property type="match status" value="1"/>
</dbReference>